<keyword evidence="3" id="KW-0808">Transferase</keyword>
<evidence type="ECO:0000259" key="1">
    <source>
        <dbReference type="PROSITE" id="PS50404"/>
    </source>
</evidence>
<evidence type="ECO:0000313" key="4">
    <source>
        <dbReference type="Proteomes" id="UP000254797"/>
    </source>
</evidence>
<protein>
    <submittedName>
        <fullName evidence="3">Glutathione S-transferase</fullName>
        <ecNumber evidence="3">2.5.1.18</ecNumber>
    </submittedName>
</protein>
<reference evidence="3 4" key="1">
    <citation type="submission" date="2018-06" db="EMBL/GenBank/DDBJ databases">
        <authorList>
            <consortium name="Pathogen Informatics"/>
            <person name="Doyle S."/>
        </authorList>
    </citation>
    <scope>NUCLEOTIDE SEQUENCE [LARGE SCALE GENOMIC DNA]</scope>
    <source>
        <strain evidence="3 4">NCTC4670</strain>
    </source>
</reference>
<dbReference type="Gene3D" id="3.40.30.10">
    <property type="entry name" value="Glutaredoxin"/>
    <property type="match status" value="1"/>
</dbReference>
<dbReference type="EMBL" id="UHFG01000004">
    <property type="protein sequence ID" value="SUN49852.1"/>
    <property type="molecule type" value="Genomic_DNA"/>
</dbReference>
<dbReference type="RefSeq" id="WP_115246124.1">
    <property type="nucleotide sequence ID" value="NZ_UHFG01000004.1"/>
</dbReference>
<gene>
    <name evidence="3" type="primary">gst</name>
    <name evidence="3" type="ORF">NCTC4670_01089</name>
</gene>
<dbReference type="PROSITE" id="PS50404">
    <property type="entry name" value="GST_NTER"/>
    <property type="match status" value="1"/>
</dbReference>
<dbReference type="Proteomes" id="UP000254797">
    <property type="component" value="Unassembled WGS sequence"/>
</dbReference>
<dbReference type="GO" id="GO:0004364">
    <property type="term" value="F:glutathione transferase activity"/>
    <property type="evidence" value="ECO:0007669"/>
    <property type="project" value="UniProtKB-EC"/>
</dbReference>
<dbReference type="InterPro" id="IPR010987">
    <property type="entry name" value="Glutathione-S-Trfase_C-like"/>
</dbReference>
<evidence type="ECO:0000313" key="3">
    <source>
        <dbReference type="EMBL" id="SUN49852.1"/>
    </source>
</evidence>
<organism evidence="3 4">
    <name type="scientific">Streptococcus dysgalactiae subsp. dysgalactiae</name>
    <dbReference type="NCBI Taxonomy" id="99822"/>
    <lineage>
        <taxon>Bacteria</taxon>
        <taxon>Bacillati</taxon>
        <taxon>Bacillota</taxon>
        <taxon>Bacilli</taxon>
        <taxon>Lactobacillales</taxon>
        <taxon>Streptococcaceae</taxon>
        <taxon>Streptococcus</taxon>
    </lineage>
</organism>
<dbReference type="PANTHER" id="PTHR44051">
    <property type="entry name" value="GLUTATHIONE S-TRANSFERASE-RELATED"/>
    <property type="match status" value="1"/>
</dbReference>
<dbReference type="SFLD" id="SFLDG00358">
    <property type="entry name" value="Main_(cytGST)"/>
    <property type="match status" value="1"/>
</dbReference>
<dbReference type="EC" id="2.5.1.18" evidence="3"/>
<evidence type="ECO:0000259" key="2">
    <source>
        <dbReference type="PROSITE" id="PS50405"/>
    </source>
</evidence>
<sequence>MKLYYAPGTCALVCWIAMEWAQLDYEVEKVKLGSEEYLNINPLGMVPALQIEDGQIITQADTILIFIAKQAPRAQLIPQDNLLAESRFNEIMDFLTGDFHPAFWPMFSPHRYTISQENQALEEVKQASYKRIDIAMTHLDGLIGDSGHVYHDQRTIADAYAYVMALWSQKTPKSYENYPHLAAFMAKMVEDAAVKKVTAAAH</sequence>
<dbReference type="SUPFAM" id="SSF52833">
    <property type="entry name" value="Thioredoxin-like"/>
    <property type="match status" value="1"/>
</dbReference>
<dbReference type="Pfam" id="PF00043">
    <property type="entry name" value="GST_C"/>
    <property type="match status" value="1"/>
</dbReference>
<dbReference type="InterPro" id="IPR004046">
    <property type="entry name" value="GST_C"/>
</dbReference>
<dbReference type="Pfam" id="PF13409">
    <property type="entry name" value="GST_N_2"/>
    <property type="match status" value="1"/>
</dbReference>
<dbReference type="InterPro" id="IPR004045">
    <property type="entry name" value="Glutathione_S-Trfase_N"/>
</dbReference>
<dbReference type="PANTHER" id="PTHR44051:SF8">
    <property type="entry name" value="GLUTATHIONE S-TRANSFERASE GSTA"/>
    <property type="match status" value="1"/>
</dbReference>
<accession>A0A380JUV6</accession>
<dbReference type="InterPro" id="IPR036249">
    <property type="entry name" value="Thioredoxin-like_sf"/>
</dbReference>
<dbReference type="SFLD" id="SFLDS00019">
    <property type="entry name" value="Glutathione_Transferase_(cytos"/>
    <property type="match status" value="1"/>
</dbReference>
<dbReference type="Gene3D" id="1.20.1050.10">
    <property type="match status" value="1"/>
</dbReference>
<dbReference type="SFLD" id="SFLDG01150">
    <property type="entry name" value="Main.1:_Beta-like"/>
    <property type="match status" value="1"/>
</dbReference>
<dbReference type="CDD" id="cd03188">
    <property type="entry name" value="GST_C_Beta"/>
    <property type="match status" value="1"/>
</dbReference>
<dbReference type="InterPro" id="IPR036282">
    <property type="entry name" value="Glutathione-S-Trfase_C_sf"/>
</dbReference>
<dbReference type="PROSITE" id="PS50405">
    <property type="entry name" value="GST_CTER"/>
    <property type="match status" value="1"/>
</dbReference>
<dbReference type="AlphaFoldDB" id="A0A380JUV6"/>
<dbReference type="SUPFAM" id="SSF47616">
    <property type="entry name" value="GST C-terminal domain-like"/>
    <property type="match status" value="1"/>
</dbReference>
<feature type="domain" description="GST N-terminal" evidence="1">
    <location>
        <begin position="1"/>
        <end position="75"/>
    </location>
</feature>
<proteinExistence type="predicted"/>
<dbReference type="CDD" id="cd03057">
    <property type="entry name" value="GST_N_Beta"/>
    <property type="match status" value="1"/>
</dbReference>
<feature type="domain" description="GST C-terminal" evidence="2">
    <location>
        <begin position="81"/>
        <end position="202"/>
    </location>
</feature>
<name>A0A380JUV6_STRDY</name>
<dbReference type="InterPro" id="IPR040079">
    <property type="entry name" value="Glutathione_S-Trfase"/>
</dbReference>